<dbReference type="InterPro" id="IPR017871">
    <property type="entry name" value="ABC_transporter-like_CS"/>
</dbReference>
<comment type="subcellular location">
    <subcellularLocation>
        <location evidence="1">Membrane</location>
        <topology evidence="1">Multi-pass membrane protein</topology>
    </subcellularLocation>
</comment>
<accession>A0A5N6D9K7</accession>
<dbReference type="FunFam" id="1.20.1560.10:FF:000050">
    <property type="entry name" value="Vacuolar ABC heavy metal transporter (Hmt1)"/>
    <property type="match status" value="1"/>
</dbReference>
<dbReference type="EMBL" id="ML735016">
    <property type="protein sequence ID" value="KAB8201647.1"/>
    <property type="molecule type" value="Genomic_DNA"/>
</dbReference>
<dbReference type="GO" id="GO:0000041">
    <property type="term" value="P:transition metal ion transport"/>
    <property type="evidence" value="ECO:0007669"/>
    <property type="project" value="UniProtKB-ARBA"/>
</dbReference>
<dbReference type="VEuPathDB" id="FungiDB:BDV34DRAFT_237475"/>
<feature type="region of interest" description="Disordered" evidence="9">
    <location>
        <begin position="1"/>
        <end position="21"/>
    </location>
</feature>
<dbReference type="PROSITE" id="PS50929">
    <property type="entry name" value="ABC_TM1F"/>
    <property type="match status" value="1"/>
</dbReference>
<dbReference type="SMART" id="SM00382">
    <property type="entry name" value="AAA"/>
    <property type="match status" value="1"/>
</dbReference>
<dbReference type="SUPFAM" id="SSF90123">
    <property type="entry name" value="ABC transporter transmembrane region"/>
    <property type="match status" value="1"/>
</dbReference>
<dbReference type="InterPro" id="IPR039421">
    <property type="entry name" value="Type_1_exporter"/>
</dbReference>
<dbReference type="Pfam" id="PF01636">
    <property type="entry name" value="APH"/>
    <property type="match status" value="1"/>
</dbReference>
<dbReference type="InterPro" id="IPR011527">
    <property type="entry name" value="ABC1_TM_dom"/>
</dbReference>
<evidence type="ECO:0000256" key="8">
    <source>
        <dbReference type="ARBA" id="ARBA00024363"/>
    </source>
</evidence>
<dbReference type="InterPro" id="IPR002575">
    <property type="entry name" value="Aminoglycoside_PTrfase"/>
</dbReference>
<evidence type="ECO:0000259" key="11">
    <source>
        <dbReference type="PROSITE" id="PS50893"/>
    </source>
</evidence>
<keyword evidence="14" id="KW-1185">Reference proteome</keyword>
<evidence type="ECO:0000313" key="13">
    <source>
        <dbReference type="EMBL" id="KAB8201647.1"/>
    </source>
</evidence>
<proteinExistence type="inferred from homology"/>
<dbReference type="SUPFAM" id="SSF53756">
    <property type="entry name" value="UDP-Glycosyltransferase/glycogen phosphorylase"/>
    <property type="match status" value="1"/>
</dbReference>
<dbReference type="CDD" id="cd03801">
    <property type="entry name" value="GT4_PimA-like"/>
    <property type="match status" value="1"/>
</dbReference>
<dbReference type="InterPro" id="IPR003439">
    <property type="entry name" value="ABC_transporter-like_ATP-bd"/>
</dbReference>
<dbReference type="PROSITE" id="PS50893">
    <property type="entry name" value="ABC_TRANSPORTER_2"/>
    <property type="match status" value="1"/>
</dbReference>
<evidence type="ECO:0000256" key="3">
    <source>
        <dbReference type="ARBA" id="ARBA00022692"/>
    </source>
</evidence>
<dbReference type="Gene3D" id="1.20.1560.10">
    <property type="entry name" value="ABC transporter type 1, transmembrane domain"/>
    <property type="match status" value="1"/>
</dbReference>
<dbReference type="PANTHER" id="PTHR24221">
    <property type="entry name" value="ATP-BINDING CASSETTE SUB-FAMILY B"/>
    <property type="match status" value="1"/>
</dbReference>
<evidence type="ECO:0000256" key="9">
    <source>
        <dbReference type="SAM" id="MobiDB-lite"/>
    </source>
</evidence>
<protein>
    <submittedName>
        <fullName evidence="13">Uncharacterized protein</fullName>
    </submittedName>
</protein>
<comment type="similarity">
    <text evidence="8">Belongs to the ABC transporter superfamily. ABCB family. Heavy Metal importer (TC 3.A.1.210) subfamily.</text>
</comment>
<dbReference type="InterPro" id="IPR036640">
    <property type="entry name" value="ABC1_TM_sf"/>
</dbReference>
<dbReference type="SUPFAM" id="SSF56112">
    <property type="entry name" value="Protein kinase-like (PK-like)"/>
    <property type="match status" value="2"/>
</dbReference>
<feature type="domain" description="ABC transmembrane type-1" evidence="12">
    <location>
        <begin position="1491"/>
        <end position="1766"/>
    </location>
</feature>
<dbReference type="Pfam" id="PF00005">
    <property type="entry name" value="ABC_tran"/>
    <property type="match status" value="1"/>
</dbReference>
<dbReference type="SUPFAM" id="SSF52540">
    <property type="entry name" value="P-loop containing nucleoside triphosphate hydrolases"/>
    <property type="match status" value="1"/>
</dbReference>
<evidence type="ECO:0000313" key="14">
    <source>
        <dbReference type="Proteomes" id="UP000326532"/>
    </source>
</evidence>
<evidence type="ECO:0000256" key="7">
    <source>
        <dbReference type="ARBA" id="ARBA00023136"/>
    </source>
</evidence>
<organism evidence="13 14">
    <name type="scientific">Aspergillus parasiticus</name>
    <dbReference type="NCBI Taxonomy" id="5067"/>
    <lineage>
        <taxon>Eukaryota</taxon>
        <taxon>Fungi</taxon>
        <taxon>Dikarya</taxon>
        <taxon>Ascomycota</taxon>
        <taxon>Pezizomycotina</taxon>
        <taxon>Eurotiomycetes</taxon>
        <taxon>Eurotiomycetidae</taxon>
        <taxon>Eurotiales</taxon>
        <taxon>Aspergillaceae</taxon>
        <taxon>Aspergillus</taxon>
        <taxon>Aspergillus subgen. Circumdati</taxon>
    </lineage>
</organism>
<feature type="transmembrane region" description="Helical" evidence="10">
    <location>
        <begin position="1623"/>
        <end position="1642"/>
    </location>
</feature>
<keyword evidence="4" id="KW-0547">Nucleotide-binding</keyword>
<dbReference type="PROSITE" id="PS00211">
    <property type="entry name" value="ABC_TRANSPORTER_1"/>
    <property type="match status" value="1"/>
</dbReference>
<keyword evidence="7 10" id="KW-0472">Membrane</keyword>
<feature type="transmembrane region" description="Helical" evidence="10">
    <location>
        <begin position="1743"/>
        <end position="1764"/>
    </location>
</feature>
<evidence type="ECO:0000256" key="10">
    <source>
        <dbReference type="SAM" id="Phobius"/>
    </source>
</evidence>
<dbReference type="CDD" id="cd18583">
    <property type="entry name" value="ABC_6TM_HMT1"/>
    <property type="match status" value="1"/>
</dbReference>
<keyword evidence="3 10" id="KW-0812">Transmembrane</keyword>
<evidence type="ECO:0000256" key="4">
    <source>
        <dbReference type="ARBA" id="ARBA00022741"/>
    </source>
</evidence>
<dbReference type="PANTHER" id="PTHR24221:SF651">
    <property type="entry name" value="HEAVY METAL TOLERANCE PROTEIN"/>
    <property type="match status" value="1"/>
</dbReference>
<evidence type="ECO:0000256" key="6">
    <source>
        <dbReference type="ARBA" id="ARBA00022989"/>
    </source>
</evidence>
<sequence length="2041" mass="226613">MKTIPPSSPFTSNHPHDADKINHNDNDDLCITALPEMATLGEVVDTILCQRVQLRRLQGSGAAGQSGCSIYFARPCDEDDNDTEDKTKRPIAVVKVYPPHRHSDLLDELASYKTLRSLPSPPRAVHPIGVGRTRDEESGALAGVVVYQVATGKAVNTILSELGWITRLRSLVRDAAMDVTNRDKLQIFMEQNRGDIPADWEAHEALEKQGVDIYFSQALPAFVEQRYQHLLTDLRSAVRAVASVLAKLHTGRRGEWCDTAENALEKIRKRIRGWVEEIQTDAAPGYDNAGIGVDRREEMQDMVEYAIHQAKHRATTSLTHGDASSGNFFWDSNIGVTMIDYGGVRLSIDESGKPTGLAEMDTAGFYERLRKYAPSFGVSDDDITSLQEAFWTAYHEHNMSLDPDIVRLVRLRIQMSRLWSAVDKFNQSQDGNQAVVEGEFQRLRSIAELPRDQGARKRNILVVSNASGCGKGGIPFLNQELVNGLAGLNGVSVTLFLVGDNNSVSQTHHPNVTVVGLPGSEANGELLYYMAKVHQPEEFGLPTHKDANCRSPFDLIIGHSRYSSAAAALVRDRFYPAAKLALITHTSPLRKADAAWAWYGGSRQQGYEEATRLAMLDERILPKADLAVGVGPVLTNEAREREWVGQLTRPRWSSTGPRFHELIPGAHIVEDNKDIRARRPDDPFKVLLAGRADDPAKGVDDAIHAVWKLAESGVENITIDILGVPIGEVEKRQEEVDQMTGIPALVRFHPFSNDQHVVRRSYQAADLVVMPSTHEGFGMIFTEVAGLGIPILVTEDSGAGQFALDRSRIPSELGDAVVVMDEKAYGIPASIKSSRVGLWADRINQVRQNPIQAVRNARELQNVMRGYLWAHAAEALLDAAMEHHEGDTVQTAHGSLLPYRPLLSPEVDVSLRCATTIRNHNGVPEREQAAAVVKSLPEIAPSLNALNEFVSKALGHQVILRPLDGPHVKGFSGAPVFFAHSTFTHSHQTGQTDAAILSQGEELAVIKLFPAGLDNGIAEELSSLEWLLHRTKGDINTPTPIAVGRTTWDEKETGVVTYRVAQGVSLYQLMARLGLLDGPERDDSITVLKLGVVEAAKTLAKLHSYATQGRSSEGYLEWYYDAAPGRVNRLHSHAGILLEHTGIDVDKLDEKVHTLIAQSRQEMHRHPQAAVVHGDAHPGNFFFDPRSGRTTVIDVTTLHCSLDENDNPAGTPERDVGHFLHMLRRTGEQLNMREKEIDECSRAFLTAYKSTAAGKLGIHTLRLLGVHHEKWRHATGTWWETAAQAITKYDEQSPKRATECISADEACFCLVGSWGPVNIYVVGSFFSHAVVLVGLLEASPAPTIAHFIPWITALPFEMVILAGSLSVYTTVHHEPVIGNPYGGGPRREGITKWETMEIVSASIRLLFFSLMVGLYMIKFIHKSNPHETVEFGSASEVAGLLGGSNEEDDSAPEPWIRPTTTPKTSWWEYVSSYSLFFPYLWPAKSRRLQRVVNVLVPYQVGVVTDTLSWDNGEIQIPWIQIAVYIFYRWIQGSTGILDSIRSNLWISVSQYSYMELSTASFEHVHSLGLDFHMNKKMGEVLSALTKGNSINTFLEQVTFQVLPMIFDMAIAVGYFLIAFDAYYALVVAIVTFCYVYVTVRIAQWRAEMRRQMVNASRQEDAVKNDSLMSYETVKYFNAEDYEFDRYRNTVSNFQSAEWHSLYAQNLMNISQNTVFILGLLITCFIAAYQVSTGQRPVGQFVTLLTYMAQLQTPLTFFGTFFRYIQSAMINAERLLELFRQQPSVQDEPFAVPLENCNGSITFQDVSFSYNSKPALQNLSFHCKPATTTALVGESGGGKSTIFRLLFRFYNAGGRILVDGHDVQDITIASLRKHIGIVPQDTVLFNETLMYNLKYANQAATDEDVYNACKVACIHDKILAFPEGYETKVGDRGLRLSGGEKQRIAIAQTILKNPRIIMLDEATAALDSETEEHIQEALAALSRGRTMLIIAHRLSTIATADNILVLNEGQIVESGTHHELLAKNGKYTSMWNKQIKAQKAAD</sequence>
<feature type="transmembrane region" description="Helical" evidence="10">
    <location>
        <begin position="1714"/>
        <end position="1731"/>
    </location>
</feature>
<reference evidence="13 14" key="1">
    <citation type="submission" date="2019-04" db="EMBL/GenBank/DDBJ databases">
        <title>Fungal friends and foes A comparative genomics study of 23 Aspergillus species from section Flavi.</title>
        <authorList>
            <consortium name="DOE Joint Genome Institute"/>
            <person name="Kjaerbolling I."/>
            <person name="Vesth T.C."/>
            <person name="Frisvad J.C."/>
            <person name="Nybo J.L."/>
            <person name="Theobald S."/>
            <person name="Kildgaard S."/>
            <person name="Petersen T.I."/>
            <person name="Kuo A."/>
            <person name="Sato A."/>
            <person name="Lyhne E.K."/>
            <person name="Kogle M.E."/>
            <person name="Wiebenga A."/>
            <person name="Kun R.S."/>
            <person name="Lubbers R.J."/>
            <person name="Makela M.R."/>
            <person name="Barry K."/>
            <person name="Chovatia M."/>
            <person name="Clum A."/>
            <person name="Daum C."/>
            <person name="Haridas S."/>
            <person name="He G."/>
            <person name="LaButti K."/>
            <person name="Lipzen A."/>
            <person name="Mondo S."/>
            <person name="Pangilinan J."/>
            <person name="Riley R."/>
            <person name="Salamov A."/>
            <person name="Simmons B.A."/>
            <person name="Magnuson J.K."/>
            <person name="Henrissat B."/>
            <person name="Mortensen U.H."/>
            <person name="Larsen T.O."/>
            <person name="De vries R.P."/>
            <person name="Grigoriev I.V."/>
            <person name="Machida M."/>
            <person name="Baker S.E."/>
            <person name="Andersen M.R."/>
        </authorList>
    </citation>
    <scope>NUCLEOTIDE SEQUENCE [LARGE SCALE GENOMIC DNA]</scope>
    <source>
        <strain evidence="13 14">CBS 117618</strain>
    </source>
</reference>
<dbReference type="InterPro" id="IPR003593">
    <property type="entry name" value="AAA+_ATPase"/>
</dbReference>
<evidence type="ECO:0000259" key="12">
    <source>
        <dbReference type="PROSITE" id="PS50929"/>
    </source>
</evidence>
<dbReference type="Pfam" id="PF20706">
    <property type="entry name" value="GT4-conflict"/>
    <property type="match status" value="1"/>
</dbReference>
<dbReference type="Gene3D" id="3.40.50.2000">
    <property type="entry name" value="Glycogen Phosphorylase B"/>
    <property type="match status" value="1"/>
</dbReference>
<dbReference type="GO" id="GO:0005774">
    <property type="term" value="C:vacuolar membrane"/>
    <property type="evidence" value="ECO:0007669"/>
    <property type="project" value="TreeGrafter"/>
</dbReference>
<dbReference type="Gene3D" id="3.40.50.300">
    <property type="entry name" value="P-loop containing nucleotide triphosphate hydrolases"/>
    <property type="match status" value="1"/>
</dbReference>
<keyword evidence="2" id="KW-0813">Transport</keyword>
<dbReference type="GO" id="GO:0005524">
    <property type="term" value="F:ATP binding"/>
    <property type="evidence" value="ECO:0007669"/>
    <property type="project" value="UniProtKB-KW"/>
</dbReference>
<dbReference type="Pfam" id="PF00664">
    <property type="entry name" value="ABC_membrane"/>
    <property type="match status" value="1"/>
</dbReference>
<dbReference type="Gene3D" id="3.90.1200.10">
    <property type="match status" value="1"/>
</dbReference>
<evidence type="ECO:0000256" key="2">
    <source>
        <dbReference type="ARBA" id="ARBA00022448"/>
    </source>
</evidence>
<evidence type="ECO:0000256" key="1">
    <source>
        <dbReference type="ARBA" id="ARBA00004141"/>
    </source>
</evidence>
<feature type="domain" description="ABC transporter" evidence="11">
    <location>
        <begin position="1800"/>
        <end position="2032"/>
    </location>
</feature>
<keyword evidence="6 10" id="KW-1133">Transmembrane helix</keyword>
<dbReference type="FunFam" id="3.40.50.300:FF:000186">
    <property type="entry name" value="ATP-binding cassette sub-family B member 7, mitochondrial"/>
    <property type="match status" value="1"/>
</dbReference>
<dbReference type="GO" id="GO:0140359">
    <property type="term" value="F:ABC-type transporter activity"/>
    <property type="evidence" value="ECO:0007669"/>
    <property type="project" value="InterPro"/>
</dbReference>
<keyword evidence="5" id="KW-0067">ATP-binding</keyword>
<dbReference type="InterPro" id="IPR011009">
    <property type="entry name" value="Kinase-like_dom_sf"/>
</dbReference>
<dbReference type="Proteomes" id="UP000326532">
    <property type="component" value="Unassembled WGS sequence"/>
</dbReference>
<name>A0A5N6D9K7_ASPPA</name>
<gene>
    <name evidence="13" type="ORF">BDV34DRAFT_237475</name>
</gene>
<dbReference type="GO" id="GO:0016887">
    <property type="term" value="F:ATP hydrolysis activity"/>
    <property type="evidence" value="ECO:0007669"/>
    <property type="project" value="InterPro"/>
</dbReference>
<evidence type="ECO:0000256" key="5">
    <source>
        <dbReference type="ARBA" id="ARBA00022840"/>
    </source>
</evidence>
<dbReference type="InterPro" id="IPR027417">
    <property type="entry name" value="P-loop_NTPase"/>
</dbReference>